<comment type="caution">
    <text evidence="7">The sequence shown here is derived from an EMBL/GenBank/DDBJ whole genome shotgun (WGS) entry which is preliminary data.</text>
</comment>
<reference evidence="7 8" key="1">
    <citation type="submission" date="2023-10" db="EMBL/GenBank/DDBJ databases">
        <authorList>
            <person name="Maclean D."/>
            <person name="Macfadyen A."/>
        </authorList>
    </citation>
    <scope>NUCLEOTIDE SEQUENCE [LARGE SCALE GENOMIC DNA]</scope>
</reference>
<keyword evidence="3" id="KW-0812">Transmembrane</keyword>
<name>A0AAV1HYB0_9CHLO</name>
<dbReference type="Gene3D" id="1.20.1540.10">
    <property type="entry name" value="Rhomboid-like"/>
    <property type="match status" value="1"/>
</dbReference>
<evidence type="ECO:0000256" key="5">
    <source>
        <dbReference type="ARBA" id="ARBA00023136"/>
    </source>
</evidence>
<dbReference type="Pfam" id="PF01541">
    <property type="entry name" value="GIY-YIG"/>
    <property type="match status" value="1"/>
</dbReference>
<gene>
    <name evidence="7" type="ORF">CVIRNUC_003339</name>
</gene>
<sequence>MYDVYLIKDSHRTYIGYTSNVNRRLRQHNREIKGGARATRGGTWSLVCFVSGFETIGAAMSASEVVLNIQLARDRWHTAVQSVLTMSKMLRYHRILQDSSADGGTRLHACAQLLLYHRSDKRVASKVRAIRLIVRDASIAELFYEDSLAIGQRLSDAFTPSKMGSHRIVYTYIFPLFCVSLYSYTAADYRNYSGKPYGWHIASVISEQFDFDFLVTWRGFYLPAVQQGQRDRWVLSVIVHEGLQHIVSNMLMYVVLARHLERRYGTWRLVVVSTLSGIGGNLFCCLFSDPCTVVACFQACSSSRALADASLTP</sequence>
<keyword evidence="5" id="KW-0472">Membrane</keyword>
<evidence type="ECO:0000313" key="7">
    <source>
        <dbReference type="EMBL" id="CAK0766245.1"/>
    </source>
</evidence>
<dbReference type="InterPro" id="IPR035952">
    <property type="entry name" value="Rhomboid-like_sf"/>
</dbReference>
<comment type="similarity">
    <text evidence="2">Belongs to the peptidase S54 family.</text>
</comment>
<dbReference type="InterPro" id="IPR050381">
    <property type="entry name" value="SLX1_endonuclease"/>
</dbReference>
<comment type="subcellular location">
    <subcellularLocation>
        <location evidence="1">Membrane</location>
        <topology evidence="1">Multi-pass membrane protein</topology>
    </subcellularLocation>
</comment>
<keyword evidence="4" id="KW-1133">Transmembrane helix</keyword>
<dbReference type="PROSITE" id="PS50164">
    <property type="entry name" value="GIY_YIG"/>
    <property type="match status" value="1"/>
</dbReference>
<dbReference type="GO" id="GO:0004252">
    <property type="term" value="F:serine-type endopeptidase activity"/>
    <property type="evidence" value="ECO:0007669"/>
    <property type="project" value="InterPro"/>
</dbReference>
<evidence type="ECO:0000256" key="3">
    <source>
        <dbReference type="ARBA" id="ARBA00022692"/>
    </source>
</evidence>
<dbReference type="InterPro" id="IPR000305">
    <property type="entry name" value="GIY-YIG_endonuc"/>
</dbReference>
<feature type="domain" description="GIY-YIG" evidence="6">
    <location>
        <begin position="1"/>
        <end position="79"/>
    </location>
</feature>
<evidence type="ECO:0000259" key="6">
    <source>
        <dbReference type="PROSITE" id="PS50164"/>
    </source>
</evidence>
<evidence type="ECO:0000313" key="8">
    <source>
        <dbReference type="Proteomes" id="UP001314263"/>
    </source>
</evidence>
<accession>A0AAV1HYB0</accession>
<organism evidence="7 8">
    <name type="scientific">Coccomyxa viridis</name>
    <dbReference type="NCBI Taxonomy" id="1274662"/>
    <lineage>
        <taxon>Eukaryota</taxon>
        <taxon>Viridiplantae</taxon>
        <taxon>Chlorophyta</taxon>
        <taxon>core chlorophytes</taxon>
        <taxon>Trebouxiophyceae</taxon>
        <taxon>Trebouxiophyceae incertae sedis</taxon>
        <taxon>Coccomyxaceae</taxon>
        <taxon>Coccomyxa</taxon>
    </lineage>
</organism>
<evidence type="ECO:0000256" key="2">
    <source>
        <dbReference type="ARBA" id="ARBA00009045"/>
    </source>
</evidence>
<dbReference type="InterPro" id="IPR022764">
    <property type="entry name" value="Peptidase_S54_rhomboid_dom"/>
</dbReference>
<evidence type="ECO:0000256" key="1">
    <source>
        <dbReference type="ARBA" id="ARBA00004141"/>
    </source>
</evidence>
<keyword evidence="8" id="KW-1185">Reference proteome</keyword>
<dbReference type="SUPFAM" id="SSF82771">
    <property type="entry name" value="GIY-YIG endonuclease"/>
    <property type="match status" value="1"/>
</dbReference>
<dbReference type="SUPFAM" id="SSF144091">
    <property type="entry name" value="Rhomboid-like"/>
    <property type="match status" value="1"/>
</dbReference>
<dbReference type="Gene3D" id="3.40.1440.10">
    <property type="entry name" value="GIY-YIG endonuclease"/>
    <property type="match status" value="1"/>
</dbReference>
<protein>
    <recommendedName>
        <fullName evidence="6">GIY-YIG domain-containing protein</fullName>
    </recommendedName>
</protein>
<dbReference type="Proteomes" id="UP001314263">
    <property type="component" value="Unassembled WGS sequence"/>
</dbReference>
<dbReference type="EMBL" id="CAUYUE010000004">
    <property type="protein sequence ID" value="CAK0766245.1"/>
    <property type="molecule type" value="Genomic_DNA"/>
</dbReference>
<dbReference type="PANTHER" id="PTHR20208">
    <property type="entry name" value="STRUCTURE-SPECIFIC ENDONUCLEASE SUBUNIT SLX1"/>
    <property type="match status" value="1"/>
</dbReference>
<dbReference type="GO" id="GO:0016020">
    <property type="term" value="C:membrane"/>
    <property type="evidence" value="ECO:0007669"/>
    <property type="project" value="UniProtKB-SubCell"/>
</dbReference>
<proteinExistence type="inferred from homology"/>
<dbReference type="PANTHER" id="PTHR20208:SF13">
    <property type="entry name" value="STRUCTURE-SPECIFIC ENDONUCLEASE SUBUNIT SLX1"/>
    <property type="match status" value="1"/>
</dbReference>
<evidence type="ECO:0000256" key="4">
    <source>
        <dbReference type="ARBA" id="ARBA00022989"/>
    </source>
</evidence>
<dbReference type="AlphaFoldDB" id="A0AAV1HYB0"/>
<dbReference type="InterPro" id="IPR035901">
    <property type="entry name" value="GIY-YIG_endonuc_sf"/>
</dbReference>
<dbReference type="Pfam" id="PF01694">
    <property type="entry name" value="Rhomboid"/>
    <property type="match status" value="1"/>
</dbReference>